<accession>A0A1G8IJ03</accession>
<dbReference type="PANTHER" id="PTHR36852:SF1">
    <property type="entry name" value="PROTEIN GVPL 2"/>
    <property type="match status" value="1"/>
</dbReference>
<evidence type="ECO:0000313" key="4">
    <source>
        <dbReference type="EMBL" id="SDI19038.1"/>
    </source>
</evidence>
<keyword evidence="1" id="KW-0304">Gas vesicle</keyword>
<organism evidence="4 5">
    <name type="scientific">Alteribacillus bidgolensis</name>
    <dbReference type="NCBI Taxonomy" id="930129"/>
    <lineage>
        <taxon>Bacteria</taxon>
        <taxon>Bacillati</taxon>
        <taxon>Bacillota</taxon>
        <taxon>Bacilli</taxon>
        <taxon>Bacillales</taxon>
        <taxon>Bacillaceae</taxon>
        <taxon>Alteribacillus</taxon>
    </lineage>
</organism>
<gene>
    <name evidence="4" type="ORF">SAMN05216352_105222</name>
</gene>
<dbReference type="GO" id="GO:0031411">
    <property type="term" value="C:gas vesicle"/>
    <property type="evidence" value="ECO:0007669"/>
    <property type="project" value="UniProtKB-SubCell"/>
</dbReference>
<dbReference type="GO" id="GO:0031412">
    <property type="term" value="P:gas vesicle organization"/>
    <property type="evidence" value="ECO:0007669"/>
    <property type="project" value="InterPro"/>
</dbReference>
<evidence type="ECO:0000256" key="3">
    <source>
        <dbReference type="ARBA" id="ARBA00035643"/>
    </source>
</evidence>
<dbReference type="PANTHER" id="PTHR36852">
    <property type="entry name" value="PROTEIN GVPL 2"/>
    <property type="match status" value="1"/>
</dbReference>
<name>A0A1G8IJ03_9BACI</name>
<protein>
    <submittedName>
        <fullName evidence="4">Gas vesicle synthesis protein GvpL/GvpF</fullName>
    </submittedName>
</protein>
<evidence type="ECO:0000313" key="5">
    <source>
        <dbReference type="Proteomes" id="UP000199017"/>
    </source>
</evidence>
<sequence length="288" mass="34084">MNVSAQTNTLIYLYAFIPSKEYEQTELNSLEGIEAPYEVEFISFPEMTAVVTKVPEEEYSEANLQKNVENLRWLQKKAYHHHNLMNQLHTHFTVLPLKFGTIHETKSRLEKVVENQENNILTMLKRLKNKEEWSVKIYADKDQFVSSFMENNSDVKKKKAEINQLSPGKQFFAKKKMNQWIDEKAEEDMITLCEEFHEKLEQYSMDTELKKNWEKKITGRKEEMCWNSVYLVEKNQKEQFLDCLQSKKEEAENGNIGLFYEITGPWPAYHFSQFMERGESHAAREPGK</sequence>
<proteinExistence type="inferred from homology"/>
<comment type="subcellular location">
    <subcellularLocation>
        <location evidence="2">Gas vesicle</location>
    </subcellularLocation>
</comment>
<dbReference type="AlphaFoldDB" id="A0A1G8IJ03"/>
<keyword evidence="5" id="KW-1185">Reference proteome</keyword>
<dbReference type="EMBL" id="FNDU01000005">
    <property type="protein sequence ID" value="SDI19038.1"/>
    <property type="molecule type" value="Genomic_DNA"/>
</dbReference>
<dbReference type="Proteomes" id="UP000199017">
    <property type="component" value="Unassembled WGS sequence"/>
</dbReference>
<dbReference type="STRING" id="930129.SAMN05216352_105222"/>
<dbReference type="RefSeq" id="WP_091584604.1">
    <property type="nucleotide sequence ID" value="NZ_FNDU01000005.1"/>
</dbReference>
<comment type="similarity">
    <text evidence="3">Belongs to the gas vesicle GvpF/GvpL family.</text>
</comment>
<dbReference type="Pfam" id="PF06386">
    <property type="entry name" value="GvpL_GvpF"/>
    <property type="match status" value="1"/>
</dbReference>
<dbReference type="OrthoDB" id="146444at2"/>
<evidence type="ECO:0000256" key="2">
    <source>
        <dbReference type="ARBA" id="ARBA00035108"/>
    </source>
</evidence>
<evidence type="ECO:0000256" key="1">
    <source>
        <dbReference type="ARBA" id="ARBA00022987"/>
    </source>
</evidence>
<reference evidence="4 5" key="1">
    <citation type="submission" date="2016-10" db="EMBL/GenBank/DDBJ databases">
        <authorList>
            <person name="de Groot N.N."/>
        </authorList>
    </citation>
    <scope>NUCLEOTIDE SEQUENCE [LARGE SCALE GENOMIC DNA]</scope>
    <source>
        <strain evidence="5">P4B,CCM 7963,CECT 7998,DSM 25260,IBRC-M 10614,KCTC 13821</strain>
    </source>
</reference>
<dbReference type="InterPro" id="IPR009430">
    <property type="entry name" value="GvpL/GvpF"/>
</dbReference>